<feature type="region of interest" description="Disordered" evidence="5">
    <location>
        <begin position="69"/>
        <end position="93"/>
    </location>
</feature>
<name>A0ABU9KY46_9FLAO</name>
<feature type="compositionally biased region" description="Basic and acidic residues" evidence="5">
    <location>
        <begin position="69"/>
        <end position="80"/>
    </location>
</feature>
<evidence type="ECO:0000256" key="4">
    <source>
        <dbReference type="PROSITE-ProRule" id="PRU00433"/>
    </source>
</evidence>
<evidence type="ECO:0000256" key="3">
    <source>
        <dbReference type="ARBA" id="ARBA00023004"/>
    </source>
</evidence>
<evidence type="ECO:0000256" key="1">
    <source>
        <dbReference type="ARBA" id="ARBA00022617"/>
    </source>
</evidence>
<dbReference type="Gene3D" id="1.10.760.10">
    <property type="entry name" value="Cytochrome c-like domain"/>
    <property type="match status" value="1"/>
</dbReference>
<accession>A0ABU9KY46</accession>
<evidence type="ECO:0000259" key="6">
    <source>
        <dbReference type="PROSITE" id="PS51007"/>
    </source>
</evidence>
<evidence type="ECO:0000256" key="2">
    <source>
        <dbReference type="ARBA" id="ARBA00022723"/>
    </source>
</evidence>
<evidence type="ECO:0000313" key="7">
    <source>
        <dbReference type="EMBL" id="MEL4455117.1"/>
    </source>
</evidence>
<organism evidence="7 8">
    <name type="scientific">Lutimonas vermicola</name>
    <dbReference type="NCBI Taxonomy" id="414288"/>
    <lineage>
        <taxon>Bacteria</taxon>
        <taxon>Pseudomonadati</taxon>
        <taxon>Bacteroidota</taxon>
        <taxon>Flavobacteriia</taxon>
        <taxon>Flavobacteriales</taxon>
        <taxon>Flavobacteriaceae</taxon>
        <taxon>Lutimonas</taxon>
    </lineage>
</organism>
<dbReference type="SUPFAM" id="SSF46626">
    <property type="entry name" value="Cytochrome c"/>
    <property type="match status" value="1"/>
</dbReference>
<evidence type="ECO:0000256" key="5">
    <source>
        <dbReference type="SAM" id="MobiDB-lite"/>
    </source>
</evidence>
<keyword evidence="3 4" id="KW-0408">Iron</keyword>
<comment type="caution">
    <text evidence="7">The sequence shown here is derived from an EMBL/GenBank/DDBJ whole genome shotgun (WGS) entry which is preliminary data.</text>
</comment>
<keyword evidence="2 4" id="KW-0479">Metal-binding</keyword>
<protein>
    <submittedName>
        <fullName evidence="7">C-type cytochrome</fullName>
    </submittedName>
</protein>
<dbReference type="Pfam" id="PF13442">
    <property type="entry name" value="Cytochrome_CBB3"/>
    <property type="match status" value="1"/>
</dbReference>
<dbReference type="PROSITE" id="PS51007">
    <property type="entry name" value="CYTC"/>
    <property type="match status" value="1"/>
</dbReference>
<reference evidence="7 8" key="1">
    <citation type="submission" date="2024-04" db="EMBL/GenBank/DDBJ databases">
        <title>whole genome sequencing of Lutimonas vermicola strain IMCC1616.</title>
        <authorList>
            <person name="Bae S.S."/>
        </authorList>
    </citation>
    <scope>NUCLEOTIDE SEQUENCE [LARGE SCALE GENOMIC DNA]</scope>
    <source>
        <strain evidence="7 8">IMCC1616</strain>
    </source>
</reference>
<dbReference type="Proteomes" id="UP001474120">
    <property type="component" value="Unassembled WGS sequence"/>
</dbReference>
<proteinExistence type="predicted"/>
<evidence type="ECO:0000313" key="8">
    <source>
        <dbReference type="Proteomes" id="UP001474120"/>
    </source>
</evidence>
<feature type="domain" description="Cytochrome c" evidence="6">
    <location>
        <begin position="50"/>
        <end position="135"/>
    </location>
</feature>
<keyword evidence="8" id="KW-1185">Reference proteome</keyword>
<dbReference type="EMBL" id="JBCDNA010000001">
    <property type="protein sequence ID" value="MEL4455117.1"/>
    <property type="molecule type" value="Genomic_DNA"/>
</dbReference>
<dbReference type="RefSeq" id="WP_342158880.1">
    <property type="nucleotide sequence ID" value="NZ_JBCDNA010000001.1"/>
</dbReference>
<keyword evidence="1 4" id="KW-0349">Heme</keyword>
<dbReference type="InterPro" id="IPR036909">
    <property type="entry name" value="Cyt_c-like_dom_sf"/>
</dbReference>
<sequence length="137" mass="15375">MKNQFLIVSTIVIASFALVSMTVKDFEIQDPWEVPAKYEKMQNPHVGDADADQVGRMLYKEHCASCHGTKGEGDGKKADTVDTEVPDFTDGTLSEQSDGSLYYKTFIGRDDMPGFQEKISDEKQQWLIVNYIRTLGS</sequence>
<dbReference type="InterPro" id="IPR009056">
    <property type="entry name" value="Cyt_c-like_dom"/>
</dbReference>
<gene>
    <name evidence="7" type="ORF">AABB81_04370</name>
</gene>